<dbReference type="PROSITE" id="PS00571">
    <property type="entry name" value="AMIDASES"/>
    <property type="match status" value="1"/>
</dbReference>
<gene>
    <name evidence="3" type="ORF">FNH08_03095</name>
</gene>
<sequence>MHTQDPASELWQLGATDLAAAIRARKVSAVEVTQSCLNRIEATNPYLNALVEVRPEEALDQARRADEAVAAGADLGPLHGVPVSTKINTAQRGHATSHGVPAFAGDLAADDAACVAALRSAGAVLLGRSNAPAFSYRWFSTNELHGRTLNPWNPALTPGGSSGGASSSLAAGMTPIAQGNDIGGSIRYPAGCCGVVGVRPTVGRVSGWTPPKLVDTPEGPVPLDMPPTVQAFAVEGPLARTVADARLTLRAMTTGDLRDPYGVPLLPDTRPGAGRLVTLVRSVGTVRNHPAVDRALDVAAAHLADAGYEIEEHDGLPLLAEAARVWSLLLYEDFRLTLPLIEQVGDPDIRESLRLSFAAAAAVWGERPTLDTYIGGWARRGSLITALQELLGADRLLLTPVSAEPAFEQDADLVSVERAAELVAAQWPMTAVPVLGFPAVSVPAALVDNLPVNVQLIGGRFEEERLLDAAQAIEDRTSPGFPRTAPDSALQ</sequence>
<keyword evidence="4" id="KW-1185">Reference proteome</keyword>
<dbReference type="RefSeq" id="WP_152769668.1">
    <property type="nucleotide sequence ID" value="NZ_VJZC01000009.1"/>
</dbReference>
<protein>
    <submittedName>
        <fullName evidence="3">Amidase</fullName>
    </submittedName>
</protein>
<dbReference type="InterPro" id="IPR020556">
    <property type="entry name" value="Amidase_CS"/>
</dbReference>
<proteinExistence type="inferred from homology"/>
<dbReference type="InterPro" id="IPR036928">
    <property type="entry name" value="AS_sf"/>
</dbReference>
<evidence type="ECO:0000256" key="1">
    <source>
        <dbReference type="ARBA" id="ARBA00009199"/>
    </source>
</evidence>
<dbReference type="Gene3D" id="3.90.1300.10">
    <property type="entry name" value="Amidase signature (AS) domain"/>
    <property type="match status" value="1"/>
</dbReference>
<dbReference type="SUPFAM" id="SSF75304">
    <property type="entry name" value="Amidase signature (AS) enzymes"/>
    <property type="match status" value="1"/>
</dbReference>
<dbReference type="NCBIfam" id="NF005687">
    <property type="entry name" value="PRK07487.1"/>
    <property type="match status" value="1"/>
</dbReference>
<dbReference type="Proteomes" id="UP000400924">
    <property type="component" value="Unassembled WGS sequence"/>
</dbReference>
<comment type="caution">
    <text evidence="3">The sequence shown here is derived from an EMBL/GenBank/DDBJ whole genome shotgun (WGS) entry which is preliminary data.</text>
</comment>
<name>A0A5N8XAM1_9ACTN</name>
<evidence type="ECO:0000313" key="4">
    <source>
        <dbReference type="Proteomes" id="UP000400924"/>
    </source>
</evidence>
<organism evidence="3 4">
    <name type="scientific">Streptomyces spongiae</name>
    <dbReference type="NCBI Taxonomy" id="565072"/>
    <lineage>
        <taxon>Bacteria</taxon>
        <taxon>Bacillati</taxon>
        <taxon>Actinomycetota</taxon>
        <taxon>Actinomycetes</taxon>
        <taxon>Kitasatosporales</taxon>
        <taxon>Streptomycetaceae</taxon>
        <taxon>Streptomyces</taxon>
    </lineage>
</organism>
<accession>A0A5N8XAM1</accession>
<dbReference type="PIRSF" id="PIRSF001221">
    <property type="entry name" value="Amidase_fungi"/>
    <property type="match status" value="1"/>
</dbReference>
<dbReference type="PANTHER" id="PTHR11895:SF7">
    <property type="entry name" value="GLUTAMYL-TRNA(GLN) AMIDOTRANSFERASE SUBUNIT A, MITOCHONDRIAL"/>
    <property type="match status" value="1"/>
</dbReference>
<dbReference type="OrthoDB" id="182039at2"/>
<dbReference type="GO" id="GO:0003824">
    <property type="term" value="F:catalytic activity"/>
    <property type="evidence" value="ECO:0007669"/>
    <property type="project" value="InterPro"/>
</dbReference>
<reference evidence="3 4" key="1">
    <citation type="submission" date="2019-07" db="EMBL/GenBank/DDBJ databases">
        <title>New species of Amycolatopsis and Streptomyces.</title>
        <authorList>
            <person name="Duangmal K."/>
            <person name="Teo W.F.A."/>
            <person name="Lipun K."/>
        </authorList>
    </citation>
    <scope>NUCLEOTIDE SEQUENCE [LARGE SCALE GENOMIC DNA]</scope>
    <source>
        <strain evidence="3 4">NBRC 106415</strain>
    </source>
</reference>
<dbReference type="InterPro" id="IPR000120">
    <property type="entry name" value="Amidase"/>
</dbReference>
<evidence type="ECO:0000313" key="3">
    <source>
        <dbReference type="EMBL" id="MPY56196.1"/>
    </source>
</evidence>
<feature type="domain" description="Amidase" evidence="2">
    <location>
        <begin position="31"/>
        <end position="467"/>
    </location>
</feature>
<dbReference type="InterPro" id="IPR023631">
    <property type="entry name" value="Amidase_dom"/>
</dbReference>
<dbReference type="AlphaFoldDB" id="A0A5N8XAM1"/>
<dbReference type="PANTHER" id="PTHR11895">
    <property type="entry name" value="TRANSAMIDASE"/>
    <property type="match status" value="1"/>
</dbReference>
<dbReference type="Pfam" id="PF01425">
    <property type="entry name" value="Amidase"/>
    <property type="match status" value="1"/>
</dbReference>
<comment type="similarity">
    <text evidence="1">Belongs to the amidase family.</text>
</comment>
<evidence type="ECO:0000259" key="2">
    <source>
        <dbReference type="Pfam" id="PF01425"/>
    </source>
</evidence>
<dbReference type="EMBL" id="VJZC01000009">
    <property type="protein sequence ID" value="MPY56196.1"/>
    <property type="molecule type" value="Genomic_DNA"/>
</dbReference>